<sequence>MSRSGVNPRRTQRVVLQKHNKCNDLINVGIHSIQSFIPNYGILPKQSNDWIETHYKQSLIKIRQVYTAIQASDYSIMDTQEIRLIATSAVNNTRLCKILATKEVVLMLLEIIDNAENMWKHSNRHQLPLSDTTIHLFYLTLDSETIMLDCISLLNSILPYTKPDSIPFKEFVHLLVRQSISPSSYKLTCAALNAMIKNRSLMKPFLEAGIIGAVRFFTSREFKSEYALLRDYTIQISKITKKDILLFKMTVFDQACLAKYYQYRYLLLIPQEIRVTPHGLICEMLTDCIGYYGGWVKPLGLFVDYFYSDSNFYESLYKPMQSTASRYFFCSAFASSILLYFMFLVPLKGKIHYISSAAMSSLLCYYQDKLVTRQKLGGSLYKSFKEFFQTSSFDNQDSFEKIQNDSNLRQINHKSEI</sequence>
<dbReference type="KEGG" id="dfa:DFA_08042"/>
<dbReference type="AlphaFoldDB" id="F4Q4Q2"/>
<proteinExistence type="predicted"/>
<reference evidence="3" key="1">
    <citation type="journal article" date="2011" name="Genome Res.">
        <title>Phylogeny-wide analysis of social amoeba genomes highlights ancient origins for complex intercellular communication.</title>
        <authorList>
            <person name="Heidel A.J."/>
            <person name="Lawal H.M."/>
            <person name="Felder M."/>
            <person name="Schilde C."/>
            <person name="Helps N.R."/>
            <person name="Tunggal B."/>
            <person name="Rivero F."/>
            <person name="John U."/>
            <person name="Schleicher M."/>
            <person name="Eichinger L."/>
            <person name="Platzer M."/>
            <person name="Noegel A.A."/>
            <person name="Schaap P."/>
            <person name="Gloeckner G."/>
        </authorList>
    </citation>
    <scope>NUCLEOTIDE SEQUENCE [LARGE SCALE GENOMIC DNA]</scope>
    <source>
        <strain evidence="3">SH3</strain>
    </source>
</reference>
<keyword evidence="1" id="KW-1133">Transmembrane helix</keyword>
<dbReference type="RefSeq" id="XP_004355545.1">
    <property type="nucleotide sequence ID" value="XM_004355492.1"/>
</dbReference>
<dbReference type="GeneID" id="14869149"/>
<protein>
    <recommendedName>
        <fullName evidence="4">Transmembrane protein</fullName>
    </recommendedName>
</protein>
<evidence type="ECO:0000313" key="2">
    <source>
        <dbReference type="EMBL" id="EGG17061.1"/>
    </source>
</evidence>
<evidence type="ECO:0000313" key="3">
    <source>
        <dbReference type="Proteomes" id="UP000007797"/>
    </source>
</evidence>
<keyword evidence="3" id="KW-1185">Reference proteome</keyword>
<gene>
    <name evidence="2" type="ORF">DFA_08042</name>
</gene>
<dbReference type="Proteomes" id="UP000007797">
    <property type="component" value="Unassembled WGS sequence"/>
</dbReference>
<feature type="transmembrane region" description="Helical" evidence="1">
    <location>
        <begin position="327"/>
        <end position="345"/>
    </location>
</feature>
<keyword evidence="1" id="KW-0812">Transmembrane</keyword>
<name>F4Q4Q2_CACFS</name>
<organism evidence="2 3">
    <name type="scientific">Cavenderia fasciculata</name>
    <name type="common">Slime mold</name>
    <name type="synonym">Dictyostelium fasciculatum</name>
    <dbReference type="NCBI Taxonomy" id="261658"/>
    <lineage>
        <taxon>Eukaryota</taxon>
        <taxon>Amoebozoa</taxon>
        <taxon>Evosea</taxon>
        <taxon>Eumycetozoa</taxon>
        <taxon>Dictyostelia</taxon>
        <taxon>Acytosteliales</taxon>
        <taxon>Cavenderiaceae</taxon>
        <taxon>Cavenderia</taxon>
    </lineage>
</organism>
<dbReference type="EMBL" id="GL883021">
    <property type="protein sequence ID" value="EGG17061.1"/>
    <property type="molecule type" value="Genomic_DNA"/>
</dbReference>
<evidence type="ECO:0008006" key="4">
    <source>
        <dbReference type="Google" id="ProtNLM"/>
    </source>
</evidence>
<keyword evidence="1" id="KW-0472">Membrane</keyword>
<accession>F4Q4Q2</accession>
<evidence type="ECO:0000256" key="1">
    <source>
        <dbReference type="SAM" id="Phobius"/>
    </source>
</evidence>